<dbReference type="Pfam" id="PF00023">
    <property type="entry name" value="Ank"/>
    <property type="match status" value="1"/>
</dbReference>
<accession>A0ABR1PS74</accession>
<evidence type="ECO:0000313" key="4">
    <source>
        <dbReference type="Proteomes" id="UP001391051"/>
    </source>
</evidence>
<protein>
    <recommendedName>
        <fullName evidence="5">Ankyrin repeat protein</fullName>
    </recommendedName>
</protein>
<dbReference type="PANTHER" id="PTHR24189:SF50">
    <property type="entry name" value="ANKYRIN REPEAT AND SOCS BOX PROTEIN 2"/>
    <property type="match status" value="1"/>
</dbReference>
<reference evidence="3 4" key="1">
    <citation type="submission" date="2023-01" db="EMBL/GenBank/DDBJ databases">
        <title>Analysis of 21 Apiospora genomes using comparative genomics revels a genus with tremendous synthesis potential of carbohydrate active enzymes and secondary metabolites.</title>
        <authorList>
            <person name="Sorensen T."/>
        </authorList>
    </citation>
    <scope>NUCLEOTIDE SEQUENCE [LARGE SCALE GENOMIC DNA]</scope>
    <source>
        <strain evidence="3 4">CBS 24483</strain>
    </source>
</reference>
<evidence type="ECO:0008006" key="5">
    <source>
        <dbReference type="Google" id="ProtNLM"/>
    </source>
</evidence>
<dbReference type="PANTHER" id="PTHR24189">
    <property type="entry name" value="MYOTROPHIN"/>
    <property type="match status" value="1"/>
</dbReference>
<comment type="caution">
    <text evidence="3">The sequence shown here is derived from an EMBL/GenBank/DDBJ whole genome shotgun (WGS) entry which is preliminary data.</text>
</comment>
<dbReference type="GeneID" id="92083447"/>
<dbReference type="Proteomes" id="UP001391051">
    <property type="component" value="Unassembled WGS sequence"/>
</dbReference>
<evidence type="ECO:0000313" key="3">
    <source>
        <dbReference type="EMBL" id="KAK7937295.1"/>
    </source>
</evidence>
<dbReference type="EMBL" id="JAQQWE010000010">
    <property type="protein sequence ID" value="KAK7937295.1"/>
    <property type="molecule type" value="Genomic_DNA"/>
</dbReference>
<keyword evidence="4" id="KW-1185">Reference proteome</keyword>
<keyword evidence="1" id="KW-0677">Repeat</keyword>
<dbReference type="InterPro" id="IPR050745">
    <property type="entry name" value="Multifunctional_regulatory"/>
</dbReference>
<organism evidence="3 4">
    <name type="scientific">Apiospora aurea</name>
    <dbReference type="NCBI Taxonomy" id="335848"/>
    <lineage>
        <taxon>Eukaryota</taxon>
        <taxon>Fungi</taxon>
        <taxon>Dikarya</taxon>
        <taxon>Ascomycota</taxon>
        <taxon>Pezizomycotina</taxon>
        <taxon>Sordariomycetes</taxon>
        <taxon>Xylariomycetidae</taxon>
        <taxon>Amphisphaeriales</taxon>
        <taxon>Apiosporaceae</taxon>
        <taxon>Apiospora</taxon>
    </lineage>
</organism>
<dbReference type="SUPFAM" id="SSF48403">
    <property type="entry name" value="Ankyrin repeat"/>
    <property type="match status" value="1"/>
</dbReference>
<dbReference type="SMART" id="SM00248">
    <property type="entry name" value="ANK"/>
    <property type="match status" value="3"/>
</dbReference>
<keyword evidence="2" id="KW-0040">ANK repeat</keyword>
<dbReference type="RefSeq" id="XP_066692623.1">
    <property type="nucleotide sequence ID" value="XM_066850385.1"/>
</dbReference>
<evidence type="ECO:0000256" key="1">
    <source>
        <dbReference type="ARBA" id="ARBA00022737"/>
    </source>
</evidence>
<proteinExistence type="predicted"/>
<dbReference type="InterPro" id="IPR002110">
    <property type="entry name" value="Ankyrin_rpt"/>
</dbReference>
<sequence length="135" mass="14543">MKLRPTYETSATILNRAAAHGSVETFRRLLESGASMRHRGVLALHAAAASHEEDRISVMEYLLGELGVDLEGLDGTDGESSSVSSHDICSTPLHYAMGNSQWVTANWLVGCGADPAAKNQFGMTPEDVFLDHLKS</sequence>
<dbReference type="InterPro" id="IPR036770">
    <property type="entry name" value="Ankyrin_rpt-contain_sf"/>
</dbReference>
<name>A0ABR1PS74_9PEZI</name>
<dbReference type="Gene3D" id="1.25.40.20">
    <property type="entry name" value="Ankyrin repeat-containing domain"/>
    <property type="match status" value="1"/>
</dbReference>
<gene>
    <name evidence="3" type="ORF">PG986_014163</name>
</gene>
<evidence type="ECO:0000256" key="2">
    <source>
        <dbReference type="ARBA" id="ARBA00023043"/>
    </source>
</evidence>